<feature type="transmembrane region" description="Helical" evidence="1">
    <location>
        <begin position="74"/>
        <end position="95"/>
    </location>
</feature>
<protein>
    <submittedName>
        <fullName evidence="2">Uncharacterized protein</fullName>
    </submittedName>
</protein>
<gene>
    <name evidence="2" type="ORF">GCM10011273_08240</name>
</gene>
<keyword evidence="1" id="KW-0472">Membrane</keyword>
<dbReference type="Proteomes" id="UP000662572">
    <property type="component" value="Unassembled WGS sequence"/>
</dbReference>
<evidence type="ECO:0000256" key="1">
    <source>
        <dbReference type="SAM" id="Phobius"/>
    </source>
</evidence>
<accession>A0A918UPW4</accession>
<keyword evidence="3" id="KW-1185">Reference proteome</keyword>
<keyword evidence="1" id="KW-1133">Transmembrane helix</keyword>
<evidence type="ECO:0000313" key="2">
    <source>
        <dbReference type="EMBL" id="GGZ25248.1"/>
    </source>
</evidence>
<evidence type="ECO:0000313" key="3">
    <source>
        <dbReference type="Proteomes" id="UP000662572"/>
    </source>
</evidence>
<reference evidence="2" key="1">
    <citation type="journal article" date="2014" name="Int. J. Syst. Evol. Microbiol.">
        <title>Complete genome sequence of Corynebacterium casei LMG S-19264T (=DSM 44701T), isolated from a smear-ripened cheese.</title>
        <authorList>
            <consortium name="US DOE Joint Genome Institute (JGI-PGF)"/>
            <person name="Walter F."/>
            <person name="Albersmeier A."/>
            <person name="Kalinowski J."/>
            <person name="Ruckert C."/>
        </authorList>
    </citation>
    <scope>NUCLEOTIDE SEQUENCE</scope>
    <source>
        <strain evidence="2">KCTC 32296</strain>
    </source>
</reference>
<reference evidence="2" key="2">
    <citation type="submission" date="2020-09" db="EMBL/GenBank/DDBJ databases">
        <authorList>
            <person name="Sun Q."/>
            <person name="Kim S."/>
        </authorList>
    </citation>
    <scope>NUCLEOTIDE SEQUENCE</scope>
    <source>
        <strain evidence="2">KCTC 32296</strain>
    </source>
</reference>
<organism evidence="2 3">
    <name type="scientific">Asticcacaulis endophyticus</name>
    <dbReference type="NCBI Taxonomy" id="1395890"/>
    <lineage>
        <taxon>Bacteria</taxon>
        <taxon>Pseudomonadati</taxon>
        <taxon>Pseudomonadota</taxon>
        <taxon>Alphaproteobacteria</taxon>
        <taxon>Caulobacterales</taxon>
        <taxon>Caulobacteraceae</taxon>
        <taxon>Asticcacaulis</taxon>
    </lineage>
</organism>
<sequence length="122" mass="13274">MSLMVEYLWLIMDGVWAALMSLNIVPMVVVAGLIGLFQSKPAHFAVKALICLGLAILIDALWPLTFGGDMVVPAITQLEVQIQMMMLCGLGYLILKGMVRVRRAIALTPSQNTAKPESTKSD</sequence>
<keyword evidence="1" id="KW-0812">Transmembrane</keyword>
<comment type="caution">
    <text evidence="2">The sequence shown here is derived from an EMBL/GenBank/DDBJ whole genome shotgun (WGS) entry which is preliminary data.</text>
</comment>
<feature type="transmembrane region" description="Helical" evidence="1">
    <location>
        <begin position="44"/>
        <end position="62"/>
    </location>
</feature>
<dbReference type="RefSeq" id="WP_189485081.1">
    <property type="nucleotide sequence ID" value="NZ_BMZB01000001.1"/>
</dbReference>
<dbReference type="EMBL" id="BMZB01000001">
    <property type="protein sequence ID" value="GGZ25248.1"/>
    <property type="molecule type" value="Genomic_DNA"/>
</dbReference>
<name>A0A918UPW4_9CAUL</name>
<feature type="transmembrane region" description="Helical" evidence="1">
    <location>
        <begin position="15"/>
        <end position="37"/>
    </location>
</feature>
<proteinExistence type="predicted"/>
<dbReference type="AlphaFoldDB" id="A0A918UPW4"/>